<dbReference type="AlphaFoldDB" id="A0A4R1Y5B4"/>
<feature type="compositionally biased region" description="Polar residues" evidence="1">
    <location>
        <begin position="172"/>
        <end position="183"/>
    </location>
</feature>
<evidence type="ECO:0008006" key="4">
    <source>
        <dbReference type="Google" id="ProtNLM"/>
    </source>
</evidence>
<organism evidence="2 3">
    <name type="scientific">Acinetobacter calcoaceticus</name>
    <dbReference type="NCBI Taxonomy" id="471"/>
    <lineage>
        <taxon>Bacteria</taxon>
        <taxon>Pseudomonadati</taxon>
        <taxon>Pseudomonadota</taxon>
        <taxon>Gammaproteobacteria</taxon>
        <taxon>Moraxellales</taxon>
        <taxon>Moraxellaceae</taxon>
        <taxon>Acinetobacter</taxon>
        <taxon>Acinetobacter calcoaceticus/baumannii complex</taxon>
    </lineage>
</organism>
<keyword evidence="3" id="KW-1185">Reference proteome</keyword>
<reference evidence="2 3" key="1">
    <citation type="submission" date="2019-03" db="EMBL/GenBank/DDBJ databases">
        <title>Genomic analyses of the natural microbiome of Caenorhabditis elegans.</title>
        <authorList>
            <person name="Samuel B."/>
        </authorList>
    </citation>
    <scope>NUCLEOTIDE SEQUENCE [LARGE SCALE GENOMIC DNA]</scope>
    <source>
        <strain evidence="2 3">JUb89</strain>
    </source>
</reference>
<evidence type="ECO:0000256" key="1">
    <source>
        <dbReference type="SAM" id="MobiDB-lite"/>
    </source>
</evidence>
<protein>
    <recommendedName>
        <fullName evidence="4">Lipoprotein</fullName>
    </recommendedName>
</protein>
<evidence type="ECO:0000313" key="3">
    <source>
        <dbReference type="Proteomes" id="UP000294963"/>
    </source>
</evidence>
<gene>
    <name evidence="2" type="ORF">EC844_10965</name>
</gene>
<feature type="compositionally biased region" description="Low complexity" evidence="1">
    <location>
        <begin position="155"/>
        <end position="169"/>
    </location>
</feature>
<evidence type="ECO:0000313" key="2">
    <source>
        <dbReference type="EMBL" id="TCM67293.1"/>
    </source>
</evidence>
<feature type="region of interest" description="Disordered" evidence="1">
    <location>
        <begin position="154"/>
        <end position="183"/>
    </location>
</feature>
<dbReference type="PROSITE" id="PS51257">
    <property type="entry name" value="PROKAR_LIPOPROTEIN"/>
    <property type="match status" value="1"/>
</dbReference>
<proteinExistence type="predicted"/>
<comment type="caution">
    <text evidence="2">The sequence shown here is derived from an EMBL/GenBank/DDBJ whole genome shotgun (WGS) entry which is preliminary data.</text>
</comment>
<dbReference type="Proteomes" id="UP000294963">
    <property type="component" value="Unassembled WGS sequence"/>
</dbReference>
<accession>A0A4R1Y5B4</accession>
<name>A0A4R1Y5B4_ACICA</name>
<dbReference type="EMBL" id="SLVJ01000009">
    <property type="protein sequence ID" value="TCM67293.1"/>
    <property type="molecule type" value="Genomic_DNA"/>
</dbReference>
<sequence length="183" mass="20292">MKNFLLIVIITFGLVGCDRIGSFISTQIDKYTPTSSIEQDQKAAQLYRALQLRQTKVILSLIDGPAKVDFEKFSPEEIKTFIQLVPEQQPTSMDIINTSKTVSTETGKLTSVVYRYTYPDRYIDFSVAFDGHDASEKIMIFGIYQTMDKDAADNSEPASVAVPEASAVATDTPDQTQAAKMTI</sequence>